<feature type="region of interest" description="Disordered" evidence="2">
    <location>
        <begin position="46"/>
        <end position="65"/>
    </location>
</feature>
<gene>
    <name evidence="3" type="ORF">MGAL_10B002364</name>
</gene>
<protein>
    <submittedName>
        <fullName evidence="3">Uncharacterized protein</fullName>
    </submittedName>
</protein>
<dbReference type="PANTHER" id="PTHR46601">
    <property type="entry name" value="ULP_PROTEASE DOMAIN-CONTAINING PROTEIN"/>
    <property type="match status" value="1"/>
</dbReference>
<sequence>MAKSRSQIQKEYRERKKLKDGKNYLKKESARVIKYYVPAAELPTKERKKRNARAKVHNQTHRRKRNAAALVLNESVTESSGYESIGSPLVVKLPLVGRRKGGKKKNTRALARAHGAMKRLKVEKEKLLKKLKAKSRQLKRLSTKINTGTRRPSEPCTPNSKTELELRELNLTPKRRERSIARLVSGKLSKKYRLNLAISKGTGICRKTLTKVSTKRVRPDRRICAVKQLALDVEDFMSREDNSRMQPGKGDAIKISKGEKKQTIILTNYLADLHKKFSAENPQVKISLATFCRLRPRHILTAKFISRTSCLCIKHQNMALKCQTLKKYNIFVRENPEHLIGQSLEIERSMDQLLENRVAYRVWKQVVVEDKKKMKIIENTVEKNEFIEMMKVEMNQFASHVDRVRCQYREIKTLKDSLKEKEVLVQMDFAENYSFPVLKEICPNVEFVHYWTDSPSSQYRNKTIFDLIANHSSVYGIQARWNYFEAGHGKGPCDGLGGTIKRMADEAVKRGAVVIQDPKEFFDWSTTSNMKEVKFLFVKKEECKKKLDQLNKIKLRPIKGTMKFHAVAYDLQTAELCTRETSCYCGICLKGKFCESWSRQTYDGHSNDTSHTKETVNQNELQESNEIQNEDFHEIIIVEVSVDDFIACVYEGQWYIGKILDMDDEDVQVTFLERAKAMFRWPTSPDTIWCKKSDVFYKLDHLEPSGKSKRFWKISPEDRTRIENNFEAHEMNTNK</sequence>
<reference evidence="3" key="1">
    <citation type="submission" date="2018-11" db="EMBL/GenBank/DDBJ databases">
        <authorList>
            <person name="Alioto T."/>
            <person name="Alioto T."/>
        </authorList>
    </citation>
    <scope>NUCLEOTIDE SEQUENCE</scope>
</reference>
<comment type="caution">
    <text evidence="3">The sequence shown here is derived from an EMBL/GenBank/DDBJ whole genome shotgun (WGS) entry which is preliminary data.</text>
</comment>
<name>A0A8B6BW70_MYTGA</name>
<dbReference type="AlphaFoldDB" id="A0A8B6BW70"/>
<evidence type="ECO:0000313" key="4">
    <source>
        <dbReference type="Proteomes" id="UP000596742"/>
    </source>
</evidence>
<keyword evidence="4" id="KW-1185">Reference proteome</keyword>
<dbReference type="EMBL" id="UYJE01000780">
    <property type="protein sequence ID" value="VDH96412.1"/>
    <property type="molecule type" value="Genomic_DNA"/>
</dbReference>
<evidence type="ECO:0000313" key="3">
    <source>
        <dbReference type="EMBL" id="VDH96412.1"/>
    </source>
</evidence>
<accession>A0A8B6BW70</accession>
<dbReference type="Proteomes" id="UP000596742">
    <property type="component" value="Unassembled WGS sequence"/>
</dbReference>
<evidence type="ECO:0000256" key="1">
    <source>
        <dbReference type="SAM" id="Coils"/>
    </source>
</evidence>
<dbReference type="PANTHER" id="PTHR46601:SF1">
    <property type="entry name" value="ADF-H DOMAIN-CONTAINING PROTEIN"/>
    <property type="match status" value="1"/>
</dbReference>
<dbReference type="OrthoDB" id="7397676at2759"/>
<organism evidence="3 4">
    <name type="scientific">Mytilus galloprovincialis</name>
    <name type="common">Mediterranean mussel</name>
    <dbReference type="NCBI Taxonomy" id="29158"/>
    <lineage>
        <taxon>Eukaryota</taxon>
        <taxon>Metazoa</taxon>
        <taxon>Spiralia</taxon>
        <taxon>Lophotrochozoa</taxon>
        <taxon>Mollusca</taxon>
        <taxon>Bivalvia</taxon>
        <taxon>Autobranchia</taxon>
        <taxon>Pteriomorphia</taxon>
        <taxon>Mytilida</taxon>
        <taxon>Mytiloidea</taxon>
        <taxon>Mytilidae</taxon>
        <taxon>Mytilinae</taxon>
        <taxon>Mytilus</taxon>
    </lineage>
</organism>
<feature type="coiled-coil region" evidence="1">
    <location>
        <begin position="110"/>
        <end position="144"/>
    </location>
</feature>
<proteinExistence type="predicted"/>
<keyword evidence="1" id="KW-0175">Coiled coil</keyword>
<evidence type="ECO:0000256" key="2">
    <source>
        <dbReference type="SAM" id="MobiDB-lite"/>
    </source>
</evidence>